<accession>A0A9Q1CPM9</accession>
<evidence type="ECO:0000259" key="1">
    <source>
        <dbReference type="Pfam" id="PF13358"/>
    </source>
</evidence>
<dbReference type="Pfam" id="PF13358">
    <property type="entry name" value="DDE_3"/>
    <property type="match status" value="1"/>
</dbReference>
<reference evidence="2" key="1">
    <citation type="submission" date="2021-10" db="EMBL/GenBank/DDBJ databases">
        <title>Tropical sea cucumber genome reveals ecological adaptation and Cuvierian tubules defense mechanism.</title>
        <authorList>
            <person name="Chen T."/>
        </authorList>
    </citation>
    <scope>NUCLEOTIDE SEQUENCE</scope>
    <source>
        <strain evidence="2">Nanhai2018</strain>
        <tissue evidence="2">Muscle</tissue>
    </source>
</reference>
<protein>
    <recommendedName>
        <fullName evidence="1">Tc1-like transposase DDE domain-containing protein</fullName>
    </recommendedName>
</protein>
<dbReference type="GO" id="GO:0003676">
    <property type="term" value="F:nucleic acid binding"/>
    <property type="evidence" value="ECO:0007669"/>
    <property type="project" value="InterPro"/>
</dbReference>
<dbReference type="InterPro" id="IPR038717">
    <property type="entry name" value="Tc1-like_DDE_dom"/>
</dbReference>
<evidence type="ECO:0000313" key="3">
    <source>
        <dbReference type="Proteomes" id="UP001152320"/>
    </source>
</evidence>
<sequence>MAFRCTSKKSKVGSGGKVLRLYVAIAYGKGVVLAKPYKKLTGTKFAKFVQKEFPSLFERCGKTGSDRLFLQDGDPSQNSHRVARALRRINANVFKIPPSNPDLNPIENIFKLFGDKLNKDAIERNIKKLSNNFKQVLKKLYYRYPLTSPSELYAPGRSE</sequence>
<dbReference type="InterPro" id="IPR036397">
    <property type="entry name" value="RNaseH_sf"/>
</dbReference>
<dbReference type="Gene3D" id="3.30.420.10">
    <property type="entry name" value="Ribonuclease H-like superfamily/Ribonuclease H"/>
    <property type="match status" value="1"/>
</dbReference>
<name>A0A9Q1CPM9_HOLLE</name>
<dbReference type="EMBL" id="JAIZAY010000001">
    <property type="protein sequence ID" value="KAJ8049083.1"/>
    <property type="molecule type" value="Genomic_DNA"/>
</dbReference>
<dbReference type="Proteomes" id="UP001152320">
    <property type="component" value="Chromosome 1"/>
</dbReference>
<keyword evidence="3" id="KW-1185">Reference proteome</keyword>
<gene>
    <name evidence="2" type="ORF">HOLleu_01659</name>
</gene>
<evidence type="ECO:0000313" key="2">
    <source>
        <dbReference type="EMBL" id="KAJ8049083.1"/>
    </source>
</evidence>
<dbReference type="AlphaFoldDB" id="A0A9Q1CPM9"/>
<feature type="domain" description="Tc1-like transposase DDE" evidence="1">
    <location>
        <begin position="16"/>
        <end position="126"/>
    </location>
</feature>
<proteinExistence type="predicted"/>
<comment type="caution">
    <text evidence="2">The sequence shown here is derived from an EMBL/GenBank/DDBJ whole genome shotgun (WGS) entry which is preliminary data.</text>
</comment>
<dbReference type="OrthoDB" id="8190933at2759"/>
<organism evidence="2 3">
    <name type="scientific">Holothuria leucospilota</name>
    <name type="common">Black long sea cucumber</name>
    <name type="synonym">Mertensiothuria leucospilota</name>
    <dbReference type="NCBI Taxonomy" id="206669"/>
    <lineage>
        <taxon>Eukaryota</taxon>
        <taxon>Metazoa</taxon>
        <taxon>Echinodermata</taxon>
        <taxon>Eleutherozoa</taxon>
        <taxon>Echinozoa</taxon>
        <taxon>Holothuroidea</taxon>
        <taxon>Aspidochirotacea</taxon>
        <taxon>Aspidochirotida</taxon>
        <taxon>Holothuriidae</taxon>
        <taxon>Holothuria</taxon>
    </lineage>
</organism>